<dbReference type="PANTHER" id="PTHR43364">
    <property type="entry name" value="NADH-SPECIFIC METHYLGLYOXAL REDUCTASE-RELATED"/>
    <property type="match status" value="1"/>
</dbReference>
<protein>
    <submittedName>
        <fullName evidence="4">Aryl-alcohol dehydrogenase [NADP+]</fullName>
    </submittedName>
</protein>
<accession>A0A371DNC1</accession>
<keyword evidence="5" id="KW-1185">Reference proteome</keyword>
<dbReference type="PANTHER" id="PTHR43364:SF7">
    <property type="entry name" value="NADP-DEPENDENT OXIDOREDUCTASE DOMAIN-CONTAINING PROTEIN-RELATED"/>
    <property type="match status" value="1"/>
</dbReference>
<proteinExistence type="inferred from homology"/>
<comment type="similarity">
    <text evidence="2">Belongs to the aldo/keto reductase family. Aldo/keto reductase 2 subfamily.</text>
</comment>
<keyword evidence="1" id="KW-0521">NADP</keyword>
<dbReference type="AlphaFoldDB" id="A0A371DNC1"/>
<dbReference type="Gene3D" id="3.20.20.100">
    <property type="entry name" value="NADP-dependent oxidoreductase domain"/>
    <property type="match status" value="1"/>
</dbReference>
<reference evidence="4 5" key="1">
    <citation type="journal article" date="2018" name="Biotechnol. Biofuels">
        <title>Integrative visual omics of the white-rot fungus Polyporus brumalis exposes the biotechnological potential of its oxidative enzymes for delignifying raw plant biomass.</title>
        <authorList>
            <person name="Miyauchi S."/>
            <person name="Rancon A."/>
            <person name="Drula E."/>
            <person name="Hage H."/>
            <person name="Chaduli D."/>
            <person name="Favel A."/>
            <person name="Grisel S."/>
            <person name="Henrissat B."/>
            <person name="Herpoel-Gimbert I."/>
            <person name="Ruiz-Duenas F.J."/>
            <person name="Chevret D."/>
            <person name="Hainaut M."/>
            <person name="Lin J."/>
            <person name="Wang M."/>
            <person name="Pangilinan J."/>
            <person name="Lipzen A."/>
            <person name="Lesage-Meessen L."/>
            <person name="Navarro D."/>
            <person name="Riley R."/>
            <person name="Grigoriev I.V."/>
            <person name="Zhou S."/>
            <person name="Raouche S."/>
            <person name="Rosso M.N."/>
        </authorList>
    </citation>
    <scope>NUCLEOTIDE SEQUENCE [LARGE SCALE GENOMIC DNA]</scope>
    <source>
        <strain evidence="4 5">BRFM 1820</strain>
    </source>
</reference>
<dbReference type="EMBL" id="KZ857385">
    <property type="protein sequence ID" value="RDX54009.1"/>
    <property type="molecule type" value="Genomic_DNA"/>
</dbReference>
<evidence type="ECO:0000259" key="3">
    <source>
        <dbReference type="Pfam" id="PF00248"/>
    </source>
</evidence>
<dbReference type="Pfam" id="PF00248">
    <property type="entry name" value="Aldo_ket_red"/>
    <property type="match status" value="1"/>
</dbReference>
<sequence>MSAAQLWGPAPPPPTKLGRHRQLCPLAGVHVSPICLGGMSIGDKWADYGLGAMDKDSSFKLLDAFYEAGGNFIDTANNYQDESSEEIIGEWMEARGIRDQLVVATKYTTDFKRGRTDIKQHTCFTGNNMKSLHISVEASLKKLRTDYIDILYVHWWDYLTSVEEVMNGLHTLVLSGKVLYLGISDTPAWIVSQANQYARMSGKTPFVIYQGAWNVLKRDFERDIIPMAKAGGLALAPWGVLAAGKIRTDEEERRRRETGEKGRTLSSFDWERNETERAVSHVLEEVAVEVGAKNIQAVAIAYVMQKVPYVFPIIGGRKVEQLYGNLEALNIALTEEHIKRIESAVPFDPGFPTNLMGDGTEYGYGWKNAAQCDMWPAQQAIRPT</sequence>
<dbReference type="OrthoDB" id="48988at2759"/>
<evidence type="ECO:0000313" key="4">
    <source>
        <dbReference type="EMBL" id="RDX54009.1"/>
    </source>
</evidence>
<evidence type="ECO:0000256" key="1">
    <source>
        <dbReference type="ARBA" id="ARBA00022857"/>
    </source>
</evidence>
<dbReference type="Proteomes" id="UP000256964">
    <property type="component" value="Unassembled WGS sequence"/>
</dbReference>
<evidence type="ECO:0000313" key="5">
    <source>
        <dbReference type="Proteomes" id="UP000256964"/>
    </source>
</evidence>
<dbReference type="InterPro" id="IPR050523">
    <property type="entry name" value="AKR_Detox_Biosynth"/>
</dbReference>
<dbReference type="STRING" id="139420.A0A371DNC1"/>
<dbReference type="SUPFAM" id="SSF51430">
    <property type="entry name" value="NAD(P)-linked oxidoreductase"/>
    <property type="match status" value="1"/>
</dbReference>
<name>A0A371DNC1_9APHY</name>
<gene>
    <name evidence="4" type="ORF">OH76DRAFT_1056636</name>
</gene>
<dbReference type="InterPro" id="IPR023210">
    <property type="entry name" value="NADP_OxRdtase_dom"/>
</dbReference>
<feature type="domain" description="NADP-dependent oxidoreductase" evidence="3">
    <location>
        <begin position="33"/>
        <end position="344"/>
    </location>
</feature>
<organism evidence="4 5">
    <name type="scientific">Lentinus brumalis</name>
    <dbReference type="NCBI Taxonomy" id="2498619"/>
    <lineage>
        <taxon>Eukaryota</taxon>
        <taxon>Fungi</taxon>
        <taxon>Dikarya</taxon>
        <taxon>Basidiomycota</taxon>
        <taxon>Agaricomycotina</taxon>
        <taxon>Agaricomycetes</taxon>
        <taxon>Polyporales</taxon>
        <taxon>Polyporaceae</taxon>
        <taxon>Lentinus</taxon>
    </lineage>
</organism>
<evidence type="ECO:0000256" key="2">
    <source>
        <dbReference type="ARBA" id="ARBA00038157"/>
    </source>
</evidence>
<dbReference type="InterPro" id="IPR036812">
    <property type="entry name" value="NAD(P)_OxRdtase_dom_sf"/>
</dbReference>